<organism evidence="2">
    <name type="scientific">marine metagenome</name>
    <dbReference type="NCBI Taxonomy" id="408172"/>
    <lineage>
        <taxon>unclassified sequences</taxon>
        <taxon>metagenomes</taxon>
        <taxon>ecological metagenomes</taxon>
    </lineage>
</organism>
<feature type="region of interest" description="Disordered" evidence="1">
    <location>
        <begin position="1"/>
        <end position="25"/>
    </location>
</feature>
<accession>A0A381V400</accession>
<dbReference type="EMBL" id="UINC01007796">
    <property type="protein sequence ID" value="SVA35120.1"/>
    <property type="molecule type" value="Genomic_DNA"/>
</dbReference>
<name>A0A381V400_9ZZZZ</name>
<evidence type="ECO:0000313" key="2">
    <source>
        <dbReference type="EMBL" id="SVA35120.1"/>
    </source>
</evidence>
<proteinExistence type="predicted"/>
<evidence type="ECO:0000256" key="1">
    <source>
        <dbReference type="SAM" id="MobiDB-lite"/>
    </source>
</evidence>
<sequence length="72" mass="7984">MVRSLKEEAGPTMSVGANGLTGAADSKGPLAGYDPVLGKIDRRNKKQKNYPKHYVQMYRDMQKGNRLKSVMT</sequence>
<gene>
    <name evidence="2" type="ORF">METZ01_LOCUS87974</name>
</gene>
<protein>
    <submittedName>
        <fullName evidence="2">Uncharacterized protein</fullName>
    </submittedName>
</protein>
<reference evidence="2" key="1">
    <citation type="submission" date="2018-05" db="EMBL/GenBank/DDBJ databases">
        <authorList>
            <person name="Lanie J.A."/>
            <person name="Ng W.-L."/>
            <person name="Kazmierczak K.M."/>
            <person name="Andrzejewski T.M."/>
            <person name="Davidsen T.M."/>
            <person name="Wayne K.J."/>
            <person name="Tettelin H."/>
            <person name="Glass J.I."/>
            <person name="Rusch D."/>
            <person name="Podicherti R."/>
            <person name="Tsui H.-C.T."/>
            <person name="Winkler M.E."/>
        </authorList>
    </citation>
    <scope>NUCLEOTIDE SEQUENCE</scope>
</reference>
<dbReference type="AlphaFoldDB" id="A0A381V400"/>